<dbReference type="RefSeq" id="WP_272927889.1">
    <property type="nucleotide sequence ID" value="NZ_CP047491.1"/>
</dbReference>
<comment type="subcellular location">
    <subcellularLocation>
        <location evidence="1">Cytoplasm</location>
    </subcellularLocation>
</comment>
<dbReference type="SUPFAM" id="SSF46785">
    <property type="entry name" value="Winged helix' DNA-binding domain"/>
    <property type="match status" value="1"/>
</dbReference>
<keyword evidence="4 7" id="KW-0238">DNA-binding</keyword>
<dbReference type="GO" id="GO:0003700">
    <property type="term" value="F:DNA-binding transcription factor activity"/>
    <property type="evidence" value="ECO:0007669"/>
    <property type="project" value="InterPro"/>
</dbReference>
<keyword evidence="2" id="KW-0963">Cytoplasm</keyword>
<dbReference type="Gene3D" id="1.10.10.10">
    <property type="entry name" value="Winged helix-like DNA-binding domain superfamily/Winged helix DNA-binding domain"/>
    <property type="match status" value="1"/>
</dbReference>
<evidence type="ECO:0000259" key="6">
    <source>
        <dbReference type="PROSITE" id="PS50995"/>
    </source>
</evidence>
<reference evidence="7 8" key="1">
    <citation type="submission" date="2020-08" db="EMBL/GenBank/DDBJ databases">
        <title>Genomic Encyclopedia of Type Strains, Phase IV (KMG-IV): sequencing the most valuable type-strain genomes for metagenomic binning, comparative biology and taxonomic classification.</title>
        <authorList>
            <person name="Goeker M."/>
        </authorList>
    </citation>
    <scope>NUCLEOTIDE SEQUENCE [LARGE SCALE GENOMIC DNA]</scope>
    <source>
        <strain evidence="7 8">DSM 11525</strain>
    </source>
</reference>
<evidence type="ECO:0000256" key="4">
    <source>
        <dbReference type="ARBA" id="ARBA00023125"/>
    </source>
</evidence>
<dbReference type="Proteomes" id="UP000563601">
    <property type="component" value="Unassembled WGS sequence"/>
</dbReference>
<dbReference type="InterPro" id="IPR036388">
    <property type="entry name" value="WH-like_DNA-bd_sf"/>
</dbReference>
<dbReference type="PANTHER" id="PTHR33164:SF5">
    <property type="entry name" value="ORGANIC HYDROPEROXIDE RESISTANCE TRANSCRIPTIONAL REGULATOR"/>
    <property type="match status" value="1"/>
</dbReference>
<accession>A0AA89PNG1</accession>
<protein>
    <submittedName>
        <fullName evidence="7">DNA-binding MarR family transcriptional regulator</fullName>
    </submittedName>
</protein>
<feature type="domain" description="HTH marR-type" evidence="6">
    <location>
        <begin position="19"/>
        <end position="156"/>
    </location>
</feature>
<dbReference type="GO" id="GO:0003677">
    <property type="term" value="F:DNA binding"/>
    <property type="evidence" value="ECO:0007669"/>
    <property type="project" value="UniProtKB-KW"/>
</dbReference>
<dbReference type="InterPro" id="IPR000835">
    <property type="entry name" value="HTH_MarR-typ"/>
</dbReference>
<keyword evidence="5" id="KW-0804">Transcription</keyword>
<name>A0AA89PNG1_9GAMM</name>
<dbReference type="GO" id="GO:0005737">
    <property type="term" value="C:cytoplasm"/>
    <property type="evidence" value="ECO:0007669"/>
    <property type="project" value="UniProtKB-SubCell"/>
</dbReference>
<sequence length="164" mass="18607">MSDRRTDLFESGGASLNLDRQLCFALYATSRAMTRAYQPMLRELGVTYPQYLVLLVLWQWDNEKVNPEDCTVSALGDQLMLDSGTLTPLLKRMEVQGNVTRRRGSRDERVTLVQVTEKARQLQLSAKAWMDGALHSLAVPQERLSALHRELWQLLDALQSGTSK</sequence>
<gene>
    <name evidence="7" type="ORF">HNQ53_003170</name>
</gene>
<evidence type="ECO:0000256" key="1">
    <source>
        <dbReference type="ARBA" id="ARBA00004496"/>
    </source>
</evidence>
<organism evidence="7 8">
    <name type="scientific">Microbulbifer hydrolyticus</name>
    <dbReference type="NCBI Taxonomy" id="48074"/>
    <lineage>
        <taxon>Bacteria</taxon>
        <taxon>Pseudomonadati</taxon>
        <taxon>Pseudomonadota</taxon>
        <taxon>Gammaproteobacteria</taxon>
        <taxon>Cellvibrionales</taxon>
        <taxon>Microbulbiferaceae</taxon>
        <taxon>Microbulbifer</taxon>
    </lineage>
</organism>
<evidence type="ECO:0000313" key="8">
    <source>
        <dbReference type="Proteomes" id="UP000563601"/>
    </source>
</evidence>
<keyword evidence="3" id="KW-0805">Transcription regulation</keyword>
<dbReference type="GO" id="GO:0006950">
    <property type="term" value="P:response to stress"/>
    <property type="evidence" value="ECO:0007669"/>
    <property type="project" value="TreeGrafter"/>
</dbReference>
<dbReference type="SMART" id="SM00347">
    <property type="entry name" value="HTH_MARR"/>
    <property type="match status" value="1"/>
</dbReference>
<comment type="caution">
    <text evidence="7">The sequence shown here is derived from an EMBL/GenBank/DDBJ whole genome shotgun (WGS) entry which is preliminary data.</text>
</comment>
<dbReference type="PROSITE" id="PS50995">
    <property type="entry name" value="HTH_MARR_2"/>
    <property type="match status" value="1"/>
</dbReference>
<dbReference type="FunFam" id="1.10.10.10:FF:000163">
    <property type="entry name" value="MarR family transcriptional regulator"/>
    <property type="match status" value="1"/>
</dbReference>
<dbReference type="InterPro" id="IPR039422">
    <property type="entry name" value="MarR/SlyA-like"/>
</dbReference>
<evidence type="ECO:0000256" key="3">
    <source>
        <dbReference type="ARBA" id="ARBA00023015"/>
    </source>
</evidence>
<dbReference type="InterPro" id="IPR055166">
    <property type="entry name" value="Transc_reg_Sar_Rot_HTH"/>
</dbReference>
<evidence type="ECO:0000313" key="7">
    <source>
        <dbReference type="EMBL" id="MBB5212929.1"/>
    </source>
</evidence>
<dbReference type="Pfam" id="PF22381">
    <property type="entry name" value="Staph_reg_Sar_Rot"/>
    <property type="match status" value="1"/>
</dbReference>
<dbReference type="EMBL" id="JACHHR010000004">
    <property type="protein sequence ID" value="MBB5212929.1"/>
    <property type="molecule type" value="Genomic_DNA"/>
</dbReference>
<proteinExistence type="predicted"/>
<dbReference type="AlphaFoldDB" id="A0AA89PNG1"/>
<dbReference type="PANTHER" id="PTHR33164">
    <property type="entry name" value="TRANSCRIPTIONAL REGULATOR, MARR FAMILY"/>
    <property type="match status" value="1"/>
</dbReference>
<evidence type="ECO:0000256" key="2">
    <source>
        <dbReference type="ARBA" id="ARBA00022490"/>
    </source>
</evidence>
<evidence type="ECO:0000256" key="5">
    <source>
        <dbReference type="ARBA" id="ARBA00023163"/>
    </source>
</evidence>
<dbReference type="InterPro" id="IPR036390">
    <property type="entry name" value="WH_DNA-bd_sf"/>
</dbReference>